<reference evidence="2" key="1">
    <citation type="submission" date="2015-07" db="EMBL/GenBank/DDBJ databases">
        <title>Transcriptome Assembly of Anthurium amnicola.</title>
        <authorList>
            <person name="Suzuki J."/>
        </authorList>
    </citation>
    <scope>NUCLEOTIDE SEQUENCE</scope>
</reference>
<evidence type="ECO:0000256" key="1">
    <source>
        <dbReference type="SAM" id="SignalP"/>
    </source>
</evidence>
<keyword evidence="1" id="KW-0732">Signal</keyword>
<accession>A0A1D1Y6N7</accession>
<organism evidence="2">
    <name type="scientific">Anthurium amnicola</name>
    <dbReference type="NCBI Taxonomy" id="1678845"/>
    <lineage>
        <taxon>Eukaryota</taxon>
        <taxon>Viridiplantae</taxon>
        <taxon>Streptophyta</taxon>
        <taxon>Embryophyta</taxon>
        <taxon>Tracheophyta</taxon>
        <taxon>Spermatophyta</taxon>
        <taxon>Magnoliopsida</taxon>
        <taxon>Liliopsida</taxon>
        <taxon>Araceae</taxon>
        <taxon>Pothoideae</taxon>
        <taxon>Potheae</taxon>
        <taxon>Anthurium</taxon>
    </lineage>
</organism>
<dbReference type="EMBL" id="GDJX01017635">
    <property type="protein sequence ID" value="JAT50301.1"/>
    <property type="molecule type" value="Transcribed_RNA"/>
</dbReference>
<feature type="signal peptide" evidence="1">
    <location>
        <begin position="1"/>
        <end position="15"/>
    </location>
</feature>
<keyword evidence="2" id="KW-0436">Ligase</keyword>
<feature type="non-terminal residue" evidence="2">
    <location>
        <position position="1"/>
    </location>
</feature>
<protein>
    <submittedName>
        <fullName evidence="2">Isoleucine--tRNA ligase</fullName>
    </submittedName>
</protein>
<gene>
    <name evidence="2" type="primary">ileS_57</name>
    <name evidence="2" type="ORF">g.124302</name>
</gene>
<dbReference type="GO" id="GO:0016874">
    <property type="term" value="F:ligase activity"/>
    <property type="evidence" value="ECO:0007669"/>
    <property type="project" value="UniProtKB-KW"/>
</dbReference>
<evidence type="ECO:0000313" key="2">
    <source>
        <dbReference type="EMBL" id="JAT50301.1"/>
    </source>
</evidence>
<dbReference type="AlphaFoldDB" id="A0A1D1Y6N7"/>
<sequence>LFLLILTTLIAVTLSKTIRVTINLKGTKYYWNWNPKTNTIFLGTKPSPWKLDNDTYNGIGITTTFPIWPFPEKKVQCNGIGKLLTTNRTDDKPHQFWNIAFPPPSYPIPIPCMQKTGVHVPLREYANPSRFGIISKDDRRPQWVIKTLK</sequence>
<proteinExistence type="predicted"/>
<feature type="chain" id="PRO_5012655888" evidence="1">
    <location>
        <begin position="16"/>
        <end position="149"/>
    </location>
</feature>
<name>A0A1D1Y6N7_9ARAE</name>